<keyword evidence="12" id="KW-0564">Palmitate</keyword>
<evidence type="ECO:0000256" key="13">
    <source>
        <dbReference type="ARBA" id="ARBA00023237"/>
    </source>
</evidence>
<comment type="similarity">
    <text evidence="2">Belongs to the BexD/CtrA/VexA family.</text>
</comment>
<keyword evidence="10" id="KW-0626">Porin</keyword>
<evidence type="ECO:0000256" key="4">
    <source>
        <dbReference type="ARBA" id="ARBA00022452"/>
    </source>
</evidence>
<keyword evidence="11" id="KW-0472">Membrane</keyword>
<evidence type="ECO:0000256" key="2">
    <source>
        <dbReference type="ARBA" id="ARBA00009450"/>
    </source>
</evidence>
<evidence type="ECO:0000256" key="10">
    <source>
        <dbReference type="ARBA" id="ARBA00023114"/>
    </source>
</evidence>
<dbReference type="GO" id="GO:0046930">
    <property type="term" value="C:pore complex"/>
    <property type="evidence" value="ECO:0007669"/>
    <property type="project" value="UniProtKB-KW"/>
</dbReference>
<feature type="domain" description="Polysaccharide export protein N-terminal" evidence="17">
    <location>
        <begin position="125"/>
        <end position="199"/>
    </location>
</feature>
<evidence type="ECO:0000256" key="14">
    <source>
        <dbReference type="ARBA" id="ARBA00023288"/>
    </source>
</evidence>
<reference evidence="20 21" key="1">
    <citation type="submission" date="2019-06" db="EMBL/GenBank/DDBJ databases">
        <title>Enrichment of Autotrophic Halophilic Microorganisms from Red Sea Brine Pool Using Microbial Electrosynthesis System.</title>
        <authorList>
            <person name="Alqahtani M.F."/>
            <person name="Bajracharya S."/>
            <person name="Katuri K.P."/>
            <person name="Ali M."/>
            <person name="Saikaly P.E."/>
        </authorList>
    </citation>
    <scope>NUCLEOTIDE SEQUENCE [LARGE SCALE GENOMIC DNA]</scope>
    <source>
        <strain evidence="20">MES15</strain>
    </source>
</reference>
<feature type="domain" description="SLBB" evidence="19">
    <location>
        <begin position="206"/>
        <end position="283"/>
    </location>
</feature>
<feature type="domain" description="Soluble ligand binding" evidence="18">
    <location>
        <begin position="794"/>
        <end position="843"/>
    </location>
</feature>
<dbReference type="Gene3D" id="3.10.560.10">
    <property type="entry name" value="Outer membrane lipoprotein wza domain like"/>
    <property type="match status" value="6"/>
</dbReference>
<dbReference type="Gene3D" id="3.30.1950.10">
    <property type="entry name" value="wza like domain"/>
    <property type="match status" value="1"/>
</dbReference>
<evidence type="ECO:0000256" key="9">
    <source>
        <dbReference type="ARBA" id="ARBA00023065"/>
    </source>
</evidence>
<dbReference type="Pfam" id="PF10531">
    <property type="entry name" value="SLBB"/>
    <property type="match status" value="4"/>
</dbReference>
<keyword evidence="5 20" id="KW-0762">Sugar transport</keyword>
<evidence type="ECO:0000259" key="19">
    <source>
        <dbReference type="Pfam" id="PF22461"/>
    </source>
</evidence>
<dbReference type="Proteomes" id="UP000431462">
    <property type="component" value="Unassembled WGS sequence"/>
</dbReference>
<dbReference type="InterPro" id="IPR054765">
    <property type="entry name" value="SLBB_dom"/>
</dbReference>
<gene>
    <name evidence="20" type="ORF">FH752_19175</name>
</gene>
<evidence type="ECO:0000256" key="3">
    <source>
        <dbReference type="ARBA" id="ARBA00022448"/>
    </source>
</evidence>
<organism evidence="20 21">
    <name type="scientific">Marinobacter adhaerens</name>
    <dbReference type="NCBI Taxonomy" id="1033846"/>
    <lineage>
        <taxon>Bacteria</taxon>
        <taxon>Pseudomonadati</taxon>
        <taxon>Pseudomonadota</taxon>
        <taxon>Gammaproteobacteria</taxon>
        <taxon>Pseudomonadales</taxon>
        <taxon>Marinobacteraceae</taxon>
        <taxon>Marinobacter</taxon>
    </lineage>
</organism>
<dbReference type="InterPro" id="IPR003715">
    <property type="entry name" value="Poly_export_N"/>
</dbReference>
<dbReference type="GO" id="GO:0015159">
    <property type="term" value="F:polysaccharide transmembrane transporter activity"/>
    <property type="evidence" value="ECO:0007669"/>
    <property type="project" value="InterPro"/>
</dbReference>
<dbReference type="GO" id="GO:0006811">
    <property type="term" value="P:monoatomic ion transport"/>
    <property type="evidence" value="ECO:0007669"/>
    <property type="project" value="UniProtKB-KW"/>
</dbReference>
<feature type="region of interest" description="Disordered" evidence="15">
    <location>
        <begin position="52"/>
        <end position="96"/>
    </location>
</feature>
<keyword evidence="9" id="KW-0406">Ion transport</keyword>
<evidence type="ECO:0000256" key="1">
    <source>
        <dbReference type="ARBA" id="ARBA00004571"/>
    </source>
</evidence>
<dbReference type="InterPro" id="IPR019554">
    <property type="entry name" value="Soluble_ligand-bd"/>
</dbReference>
<keyword evidence="8" id="KW-0625">Polysaccharide transport</keyword>
<feature type="compositionally biased region" description="Polar residues" evidence="15">
    <location>
        <begin position="492"/>
        <end position="502"/>
    </location>
</feature>
<keyword evidence="4" id="KW-1134">Transmembrane beta strand</keyword>
<feature type="domain" description="Soluble ligand binding" evidence="18">
    <location>
        <begin position="659"/>
        <end position="694"/>
    </location>
</feature>
<evidence type="ECO:0000313" key="20">
    <source>
        <dbReference type="EMBL" id="MTJ00731.1"/>
    </source>
</evidence>
<feature type="chain" id="PRO_5032271961" evidence="16">
    <location>
        <begin position="21"/>
        <end position="899"/>
    </location>
</feature>
<evidence type="ECO:0000256" key="7">
    <source>
        <dbReference type="ARBA" id="ARBA00022729"/>
    </source>
</evidence>
<dbReference type="AlphaFoldDB" id="A0A844I6Y7"/>
<dbReference type="Pfam" id="PF02563">
    <property type="entry name" value="Poly_export"/>
    <property type="match status" value="1"/>
</dbReference>
<feature type="signal peptide" evidence="16">
    <location>
        <begin position="1"/>
        <end position="20"/>
    </location>
</feature>
<comment type="subcellular location">
    <subcellularLocation>
        <location evidence="1">Cell outer membrane</location>
        <topology evidence="1">Multi-pass membrane protein</topology>
    </subcellularLocation>
</comment>
<name>A0A844I6Y7_9GAMM</name>
<dbReference type="InterPro" id="IPR049712">
    <property type="entry name" value="Poly_export"/>
</dbReference>
<protein>
    <submittedName>
        <fullName evidence="20">Sugar transporter</fullName>
    </submittedName>
</protein>
<sequence length="899" mass="99882">MKLKNLLLPLALLLPMAATAQSISPSQIEQFKNLPRAQQEALARQYGIDLDNIQGRRQGQQRPENVDVVEREQSNASDNQRRMQQEQEQQQREEELARKNGGLKPFGYDLFAGSPTTFAPVTEIPVPNDYTLGPGDVLRIQLWGKENQQLELPVSRDGSISFPNSGPLSVAGLSFDEARQQIRKRVSEQYIGVEASVSLGELRSMRVFVLGEARNPGSYTVSSLSTIINALYVSGGVKQSGSLRTVQHKRNGKLIGTLDLYDLLLNGDSSGDHRLQPGDVVFIPPVGERAGIDGEVYRPALYELEDETSLKELVRLAGGLTPQAYPERVKIERTNEDFLRIIAEADYTEPKGQSARVLPGDRITIASIADITGQYVEVRGAATRPGRYAFVPGMRVSSVLKNLRNDLLPAADRDVALLVRKSADDHLSTLVIDLRDALRSPGNEADLILEERDQLFVFSDLEKTELDERALRYAEYQDLQERLAKGERISKPSEQQLANLRPQQREELKQNYEERRWLAMLQREQLTESEQNELRQLQDAKRENLLPGLLKQLRIQATPLDPASFVTISGEVRYPGDYPIPENGGLADVIALAGGLKDSASLLSAELARSELAEEGDRRVITRQIALADVMAGETHQTLLSRDAILIQPTPDFDKQYRITLSGEVRYPGEYTFGEGETLRDVILRAGGLTENAFPRGAVFTRQKLRQLEAQRLQEAEERLQGDLLGVQLQGDSFGGQNAQRVQQVQGLLEDVQNSRPVGRMVIDLAAVMQDEGYQSIRLQDGDTLSVPSIPQSVSVFGEVQFPTSHLHQAGLTVDDYLERSGGPTRQADDSRVYVVKADGSVMLPEKSRWFGGRSQQLEPGDTIIMPIDVDRLNQLELWTNVSQIVYQMALGAAAVGNL</sequence>
<dbReference type="GO" id="GO:0015288">
    <property type="term" value="F:porin activity"/>
    <property type="evidence" value="ECO:0007669"/>
    <property type="project" value="UniProtKB-KW"/>
</dbReference>
<evidence type="ECO:0000259" key="17">
    <source>
        <dbReference type="Pfam" id="PF02563"/>
    </source>
</evidence>
<dbReference type="Pfam" id="PF22461">
    <property type="entry name" value="SLBB_2"/>
    <property type="match status" value="1"/>
</dbReference>
<evidence type="ECO:0000256" key="5">
    <source>
        <dbReference type="ARBA" id="ARBA00022597"/>
    </source>
</evidence>
<comment type="caution">
    <text evidence="20">The sequence shown here is derived from an EMBL/GenBank/DDBJ whole genome shotgun (WGS) entry which is preliminary data.</text>
</comment>
<keyword evidence="13" id="KW-0998">Cell outer membrane</keyword>
<proteinExistence type="inferred from homology"/>
<dbReference type="PANTHER" id="PTHR33619">
    <property type="entry name" value="POLYSACCHARIDE EXPORT PROTEIN GFCE-RELATED"/>
    <property type="match status" value="1"/>
</dbReference>
<evidence type="ECO:0000256" key="11">
    <source>
        <dbReference type="ARBA" id="ARBA00023136"/>
    </source>
</evidence>
<dbReference type="EMBL" id="VENC01000029">
    <property type="protein sequence ID" value="MTJ00731.1"/>
    <property type="molecule type" value="Genomic_DNA"/>
</dbReference>
<evidence type="ECO:0000256" key="8">
    <source>
        <dbReference type="ARBA" id="ARBA00023047"/>
    </source>
</evidence>
<keyword evidence="3" id="KW-0813">Transport</keyword>
<dbReference type="PANTHER" id="PTHR33619:SF3">
    <property type="entry name" value="POLYSACCHARIDE EXPORT PROTEIN GFCE-RELATED"/>
    <property type="match status" value="1"/>
</dbReference>
<evidence type="ECO:0000256" key="16">
    <source>
        <dbReference type="SAM" id="SignalP"/>
    </source>
</evidence>
<feature type="region of interest" description="Disordered" evidence="15">
    <location>
        <begin position="485"/>
        <end position="505"/>
    </location>
</feature>
<feature type="domain" description="Soluble ligand binding" evidence="18">
    <location>
        <begin position="566"/>
        <end position="610"/>
    </location>
</feature>
<dbReference type="GO" id="GO:0009279">
    <property type="term" value="C:cell outer membrane"/>
    <property type="evidence" value="ECO:0007669"/>
    <property type="project" value="UniProtKB-SubCell"/>
</dbReference>
<accession>A0A844I6Y7</accession>
<feature type="domain" description="Soluble ligand binding" evidence="18">
    <location>
        <begin position="292"/>
        <end position="334"/>
    </location>
</feature>
<keyword evidence="7 16" id="KW-0732">Signal</keyword>
<keyword evidence="6" id="KW-0812">Transmembrane</keyword>
<feature type="compositionally biased region" description="Basic and acidic residues" evidence="15">
    <location>
        <begin position="64"/>
        <end position="96"/>
    </location>
</feature>
<evidence type="ECO:0000313" key="21">
    <source>
        <dbReference type="Proteomes" id="UP000431462"/>
    </source>
</evidence>
<evidence type="ECO:0000256" key="12">
    <source>
        <dbReference type="ARBA" id="ARBA00023139"/>
    </source>
</evidence>
<evidence type="ECO:0000259" key="18">
    <source>
        <dbReference type="Pfam" id="PF10531"/>
    </source>
</evidence>
<evidence type="ECO:0000256" key="15">
    <source>
        <dbReference type="SAM" id="MobiDB-lite"/>
    </source>
</evidence>
<keyword evidence="14" id="KW-0449">Lipoprotein</keyword>
<evidence type="ECO:0000256" key="6">
    <source>
        <dbReference type="ARBA" id="ARBA00022692"/>
    </source>
</evidence>